<organism evidence="3 4">
    <name type="scientific">Clavelina lepadiformis</name>
    <name type="common">Light-bulb sea squirt</name>
    <name type="synonym">Ascidia lepadiformis</name>
    <dbReference type="NCBI Taxonomy" id="159417"/>
    <lineage>
        <taxon>Eukaryota</taxon>
        <taxon>Metazoa</taxon>
        <taxon>Chordata</taxon>
        <taxon>Tunicata</taxon>
        <taxon>Ascidiacea</taxon>
        <taxon>Aplousobranchia</taxon>
        <taxon>Clavelinidae</taxon>
        <taxon>Clavelina</taxon>
    </lineage>
</organism>
<accession>A0ABP0GVQ4</accession>
<evidence type="ECO:0000313" key="3">
    <source>
        <dbReference type="EMBL" id="CAK8695697.1"/>
    </source>
</evidence>
<evidence type="ECO:0000256" key="1">
    <source>
        <dbReference type="SAM" id="MobiDB-lite"/>
    </source>
</evidence>
<evidence type="ECO:0000256" key="2">
    <source>
        <dbReference type="SAM" id="SignalP"/>
    </source>
</evidence>
<evidence type="ECO:0000313" key="4">
    <source>
        <dbReference type="Proteomes" id="UP001642483"/>
    </source>
</evidence>
<protein>
    <submittedName>
        <fullName evidence="3">Uncharacterized protein</fullName>
    </submittedName>
</protein>
<comment type="caution">
    <text evidence="3">The sequence shown here is derived from an EMBL/GenBank/DDBJ whole genome shotgun (WGS) entry which is preliminary data.</text>
</comment>
<dbReference type="EMBL" id="CAWYQH010000152">
    <property type="protein sequence ID" value="CAK8695697.1"/>
    <property type="molecule type" value="Genomic_DNA"/>
</dbReference>
<dbReference type="Gene3D" id="2.60.120.1000">
    <property type="match status" value="1"/>
</dbReference>
<name>A0ABP0GVQ4_CLALP</name>
<dbReference type="Proteomes" id="UP001642483">
    <property type="component" value="Unassembled WGS sequence"/>
</dbReference>
<feature type="chain" id="PRO_5047479361" evidence="2">
    <location>
        <begin position="18"/>
        <end position="304"/>
    </location>
</feature>
<keyword evidence="2" id="KW-0732">Signal</keyword>
<keyword evidence="4" id="KW-1185">Reference proteome</keyword>
<feature type="signal peptide" evidence="2">
    <location>
        <begin position="1"/>
        <end position="17"/>
    </location>
</feature>
<sequence>MIRFISVVLIIFAYGRSQVTENEENCPGSTVNNYILGPDGYTMQPTVYTGESPKQGKPGKRGAQGEPGLKGNKGTKGESGQADDTAEELQMLKDEVAEMKAKLGIYLTPPSCDYINRNEKTSGTYVISPDLRTVQPFSVYCNFTGETETIIEHDSMNEIQLTSCEPKKCYKRHIRYNVAMEQIVALIQRSSECRQFIKYRCIASLLLEGGYATWLSRDGTHMRYWGGATSQRNDYCACGETGTCVDSTKRCNCDKNSSPETSDEGFLTDKDTLPVTGLQFGDAGDPGEYGWHTLGPLVCTGRSV</sequence>
<proteinExistence type="predicted"/>
<gene>
    <name evidence="3" type="ORF">CVLEPA_LOCUS28933</name>
</gene>
<feature type="region of interest" description="Disordered" evidence="1">
    <location>
        <begin position="46"/>
        <end position="84"/>
    </location>
</feature>
<reference evidence="3 4" key="1">
    <citation type="submission" date="2024-02" db="EMBL/GenBank/DDBJ databases">
        <authorList>
            <person name="Daric V."/>
            <person name="Darras S."/>
        </authorList>
    </citation>
    <scope>NUCLEOTIDE SEQUENCE [LARGE SCALE GENOMIC DNA]</scope>
</reference>